<comment type="caution">
    <text evidence="4">The sequence shown here is derived from an EMBL/GenBank/DDBJ whole genome shotgun (WGS) entry which is preliminary data.</text>
</comment>
<dbReference type="AlphaFoldDB" id="A0A8H3YFD5"/>
<feature type="compositionally biased region" description="Polar residues" evidence="1">
    <location>
        <begin position="401"/>
        <end position="410"/>
    </location>
</feature>
<evidence type="ECO:0000256" key="3">
    <source>
        <dbReference type="SAM" id="SignalP"/>
    </source>
</evidence>
<name>A0A8H3YFD5_9TREE</name>
<feature type="chain" id="PRO_5034954267" evidence="3">
    <location>
        <begin position="20"/>
        <end position="482"/>
    </location>
</feature>
<keyword evidence="2" id="KW-0472">Membrane</keyword>
<keyword evidence="5" id="KW-1185">Reference proteome</keyword>
<dbReference type="Proteomes" id="UP000620104">
    <property type="component" value="Unassembled WGS sequence"/>
</dbReference>
<evidence type="ECO:0000256" key="2">
    <source>
        <dbReference type="SAM" id="Phobius"/>
    </source>
</evidence>
<dbReference type="EMBL" id="BLZA01000021">
    <property type="protein sequence ID" value="GHJ87504.1"/>
    <property type="molecule type" value="Genomic_DNA"/>
</dbReference>
<keyword evidence="3" id="KW-0732">Signal</keyword>
<reference evidence="4" key="1">
    <citation type="submission" date="2020-07" db="EMBL/GenBank/DDBJ databases">
        <title>Draft Genome Sequence of a Deep-Sea Yeast, Naganishia (Cryptococcus) liquefaciens strain N6.</title>
        <authorList>
            <person name="Han Y.W."/>
            <person name="Kajitani R."/>
            <person name="Morimoto H."/>
            <person name="Parhat M."/>
            <person name="Tsubouchi H."/>
            <person name="Bakenova O."/>
            <person name="Ogata M."/>
            <person name="Argunhan B."/>
            <person name="Aoki R."/>
            <person name="Kajiwara S."/>
            <person name="Itoh T."/>
            <person name="Iwasaki H."/>
        </authorList>
    </citation>
    <scope>NUCLEOTIDE SEQUENCE</scope>
    <source>
        <strain evidence="4">N6</strain>
    </source>
</reference>
<dbReference type="PANTHER" id="PTHR37487">
    <property type="entry name" value="CHROMOSOME 1, WHOLE GENOME SHOTGUN SEQUENCE"/>
    <property type="match status" value="1"/>
</dbReference>
<feature type="region of interest" description="Disordered" evidence="1">
    <location>
        <begin position="235"/>
        <end position="254"/>
    </location>
</feature>
<evidence type="ECO:0000313" key="5">
    <source>
        <dbReference type="Proteomes" id="UP000620104"/>
    </source>
</evidence>
<accession>A0A8H3YFD5</accession>
<feature type="compositionally biased region" description="Basic and acidic residues" evidence="1">
    <location>
        <begin position="356"/>
        <end position="371"/>
    </location>
</feature>
<dbReference type="OrthoDB" id="2563735at2759"/>
<keyword evidence="2" id="KW-0812">Transmembrane</keyword>
<feature type="region of interest" description="Disordered" evidence="1">
    <location>
        <begin position="301"/>
        <end position="439"/>
    </location>
</feature>
<proteinExistence type="predicted"/>
<feature type="signal peptide" evidence="3">
    <location>
        <begin position="1"/>
        <end position="19"/>
    </location>
</feature>
<dbReference type="PANTHER" id="PTHR37487:SF3">
    <property type="entry name" value="CLEAVAGE_POLYADENYLATION SPECIFICITY FACTOR A SUBUNIT N-TERMINAL DOMAIN-CONTAINING PROTEIN"/>
    <property type="match status" value="1"/>
</dbReference>
<gene>
    <name evidence="4" type="ORF">NliqN6_3906</name>
</gene>
<evidence type="ECO:0000256" key="1">
    <source>
        <dbReference type="SAM" id="MobiDB-lite"/>
    </source>
</evidence>
<protein>
    <submittedName>
        <fullName evidence="4">Uncharacterized protein</fullName>
    </submittedName>
</protein>
<feature type="transmembrane region" description="Helical" evidence="2">
    <location>
        <begin position="260"/>
        <end position="281"/>
    </location>
</feature>
<organism evidence="4 5">
    <name type="scientific">Naganishia liquefaciens</name>
    <dbReference type="NCBI Taxonomy" id="104408"/>
    <lineage>
        <taxon>Eukaryota</taxon>
        <taxon>Fungi</taxon>
        <taxon>Dikarya</taxon>
        <taxon>Basidiomycota</taxon>
        <taxon>Agaricomycotina</taxon>
        <taxon>Tremellomycetes</taxon>
        <taxon>Filobasidiales</taxon>
        <taxon>Filobasidiaceae</taxon>
        <taxon>Naganishia</taxon>
    </lineage>
</organism>
<sequence>MRRPLLLALLALTPLGSNAFDFLFPQITGQCGTSTVRWQGGQAPYKIILAAMNDYCFTYNIDDPKYMDNVTGYWSYDLQLQRPVNTSYVLFMSDATGVGTGGSTYLVDVDHVADVGCFANLERNITTLGPILTVEAHQTVQCQSGFSMSWLQGVSPFNMTVISLDSSFDPYDVALGNGNSWNWSPNLPSGTKFMVMLNDALGYGRGGTSGPYTVYNSNDTECLTSGTVTPGLYHTRTSSAATSTGRHPGTSDADGMSSGAIGGLVAGILVAIVILLAAAWHMRRRRRTTRRTAANSSVDLLPFMDTDDKDNEPGHRSSNRLSVQTDVQSTRIDPFLGDDTPIDSSYPSIHVLHGQQENHRDTQSDVGHDSDDGMSILPNVAMSDAGLTDPASPVEPKDRSTGSLGPSSFPSDRKRGGNAPPRPPPLASIAQPPTTRNTIHTGRTMFVRHQDAGMLRGGVDEVIDLPPLYTDVARAVPPRSDE</sequence>
<evidence type="ECO:0000313" key="4">
    <source>
        <dbReference type="EMBL" id="GHJ87504.1"/>
    </source>
</evidence>
<keyword evidence="2" id="KW-1133">Transmembrane helix</keyword>
<feature type="compositionally biased region" description="Polar residues" evidence="1">
    <location>
        <begin position="319"/>
        <end position="331"/>
    </location>
</feature>